<keyword evidence="1" id="KW-0472">Membrane</keyword>
<reference evidence="2 3" key="1">
    <citation type="submission" date="2021-06" db="EMBL/GenBank/DDBJ databases">
        <title>Faecalicatena sp. nov. isolated from porcine feces.</title>
        <authorList>
            <person name="Oh B.S."/>
            <person name="Lee J.H."/>
        </authorList>
    </citation>
    <scope>NUCLEOTIDE SEQUENCE [LARGE SCALE GENOMIC DNA]</scope>
    <source>
        <strain evidence="2 3">AGMB00832</strain>
    </source>
</reference>
<sequence>MTRTEYMKTLAYKLRRLPKEDYDRAMEYFEEYFEEAGPENEQQAIQDLGTPEDAANELIIELAVKNAEKPPKTVKKGLSAIWIGILGVCAAPIALPMAFAILAVLICFVIVILLLIFCLFLSAVAVVASGVIGIFGGGILLFSTFADGLATIGMGLFALGSGILIVYGAVIACRAFLRKTSKSLAHISKRGKNDENNY</sequence>
<gene>
    <name evidence="2" type="ORF">HGO97_019480</name>
</gene>
<keyword evidence="3" id="KW-1185">Reference proteome</keyword>
<evidence type="ECO:0000313" key="2">
    <source>
        <dbReference type="EMBL" id="MBU3877988.1"/>
    </source>
</evidence>
<proteinExistence type="predicted"/>
<organism evidence="2 3">
    <name type="scientific">Faecalicatena faecalis</name>
    <dbReference type="NCBI Taxonomy" id="2726362"/>
    <lineage>
        <taxon>Bacteria</taxon>
        <taxon>Bacillati</taxon>
        <taxon>Bacillota</taxon>
        <taxon>Clostridia</taxon>
        <taxon>Lachnospirales</taxon>
        <taxon>Lachnospiraceae</taxon>
        <taxon>Faecalicatena</taxon>
    </lineage>
</organism>
<feature type="transmembrane region" description="Helical" evidence="1">
    <location>
        <begin position="101"/>
        <end position="121"/>
    </location>
</feature>
<dbReference type="EMBL" id="JABACJ020000025">
    <property type="protein sequence ID" value="MBU3877988.1"/>
    <property type="molecule type" value="Genomic_DNA"/>
</dbReference>
<comment type="caution">
    <text evidence="2">The sequence shown here is derived from an EMBL/GenBank/DDBJ whole genome shotgun (WGS) entry which is preliminary data.</text>
</comment>
<keyword evidence="1" id="KW-1133">Transmembrane helix</keyword>
<name>A0ABS6D958_9FIRM</name>
<feature type="transmembrane region" description="Helical" evidence="1">
    <location>
        <begin position="126"/>
        <end position="146"/>
    </location>
</feature>
<protein>
    <submittedName>
        <fullName evidence="2">DUF1700 domain-containing protein</fullName>
    </submittedName>
</protein>
<feature type="transmembrane region" description="Helical" evidence="1">
    <location>
        <begin position="152"/>
        <end position="177"/>
    </location>
</feature>
<dbReference type="RefSeq" id="WP_216244543.1">
    <property type="nucleotide sequence ID" value="NZ_JABACJ020000025.1"/>
</dbReference>
<dbReference type="Proteomes" id="UP000723714">
    <property type="component" value="Unassembled WGS sequence"/>
</dbReference>
<accession>A0ABS6D958</accession>
<dbReference type="Pfam" id="PF22564">
    <property type="entry name" value="HAAS"/>
    <property type="match status" value="1"/>
</dbReference>
<feature type="transmembrane region" description="Helical" evidence="1">
    <location>
        <begin position="77"/>
        <end position="95"/>
    </location>
</feature>
<keyword evidence="1" id="KW-0812">Transmembrane</keyword>
<evidence type="ECO:0000313" key="3">
    <source>
        <dbReference type="Proteomes" id="UP000723714"/>
    </source>
</evidence>
<evidence type="ECO:0000256" key="1">
    <source>
        <dbReference type="SAM" id="Phobius"/>
    </source>
</evidence>